<dbReference type="AlphaFoldDB" id="A0A495BMD3"/>
<evidence type="ECO:0008006" key="3">
    <source>
        <dbReference type="Google" id="ProtNLM"/>
    </source>
</evidence>
<protein>
    <recommendedName>
        <fullName evidence="3">Lysine-N-methylase</fullName>
    </recommendedName>
</protein>
<sequence length="411" mass="45695">MAETQLKSMIAPAYLAQFSCLGPACPDTCCYGWRVPVEHEAYLRLKNLPDKELKPLLKKALHRGSGKSGSRDFGFLSISHAEHARCELLGEDGLCQLHKKCGEQILPDVCATYPRATKSVAGVLEQFASPSCPEIARLIIENEHALQLQQLQLPVRASTIASIPAAIASPEMEQVRAFFLAILAAAEVPLWQRLALQLLIAESLQQTVDQFDATSGAVLLDDITALLLDWQQQLQNGQALAALQGWQRHEQLHIKTLAAASRVRADLHFNRPRYLELITEALQALGAGQPEAEVDEAVLCRTFAATALSAEVEQWLGRILLNHAHTGYFPLQGQVVQDVQQLCMEYLLLRFWLVGLTAARQRQLAAKEVIELVYLFYRTSIHQENYLPSCMAGFQQAGLVKPEHWLLLLPD</sequence>
<evidence type="ECO:0000313" key="2">
    <source>
        <dbReference type="Proteomes" id="UP000279384"/>
    </source>
</evidence>
<dbReference type="NCBIfam" id="NF038110">
    <property type="entry name" value="Lys_methyl_FliB"/>
    <property type="match status" value="1"/>
</dbReference>
<proteinExistence type="predicted"/>
<accession>A0A495BMD3</accession>
<dbReference type="RefSeq" id="WP_147424403.1">
    <property type="nucleotide sequence ID" value="NZ_RBID01000002.1"/>
</dbReference>
<gene>
    <name evidence="1" type="ORF">C8E02_0176</name>
</gene>
<name>A0A495BMD3_VOGIN</name>
<evidence type="ECO:0000313" key="1">
    <source>
        <dbReference type="EMBL" id="RKQ62120.1"/>
    </source>
</evidence>
<organism evidence="1 2">
    <name type="scientific">Vogesella indigofera</name>
    <name type="common">Pseudomonas indigofera</name>
    <dbReference type="NCBI Taxonomy" id="45465"/>
    <lineage>
        <taxon>Bacteria</taxon>
        <taxon>Pseudomonadati</taxon>
        <taxon>Pseudomonadota</taxon>
        <taxon>Betaproteobacteria</taxon>
        <taxon>Neisseriales</taxon>
        <taxon>Chromobacteriaceae</taxon>
        <taxon>Vogesella</taxon>
    </lineage>
</organism>
<reference evidence="1 2" key="1">
    <citation type="submission" date="2018-10" db="EMBL/GenBank/DDBJ databases">
        <title>Genomic Encyclopedia of Type Strains, Phase IV (KMG-IV): sequencing the most valuable type-strain genomes for metagenomic binning, comparative biology and taxonomic classification.</title>
        <authorList>
            <person name="Goeker M."/>
        </authorList>
    </citation>
    <scope>NUCLEOTIDE SEQUENCE [LARGE SCALE GENOMIC DNA]</scope>
    <source>
        <strain evidence="1 2">DSM 3303</strain>
    </source>
</reference>
<comment type="caution">
    <text evidence="1">The sequence shown here is derived from an EMBL/GenBank/DDBJ whole genome shotgun (WGS) entry which is preliminary data.</text>
</comment>
<dbReference type="Proteomes" id="UP000279384">
    <property type="component" value="Unassembled WGS sequence"/>
</dbReference>
<dbReference type="EMBL" id="RBID01000002">
    <property type="protein sequence ID" value="RKQ62120.1"/>
    <property type="molecule type" value="Genomic_DNA"/>
</dbReference>